<dbReference type="Proteomes" id="UP000574769">
    <property type="component" value="Unassembled WGS sequence"/>
</dbReference>
<keyword evidence="3" id="KW-1185">Reference proteome</keyword>
<keyword evidence="1" id="KW-0472">Membrane</keyword>
<accession>A0A7W7AMY5</accession>
<evidence type="ECO:0000313" key="2">
    <source>
        <dbReference type="EMBL" id="MBB4619989.1"/>
    </source>
</evidence>
<evidence type="ECO:0000256" key="1">
    <source>
        <dbReference type="SAM" id="Phobius"/>
    </source>
</evidence>
<proteinExistence type="predicted"/>
<reference evidence="2 3" key="1">
    <citation type="submission" date="2020-08" db="EMBL/GenBank/DDBJ databases">
        <title>Genomic Encyclopedia of Type Strains, Phase IV (KMG-IV): sequencing the most valuable type-strain genomes for metagenomic binning, comparative biology and taxonomic classification.</title>
        <authorList>
            <person name="Goeker M."/>
        </authorList>
    </citation>
    <scope>NUCLEOTIDE SEQUENCE [LARGE SCALE GENOMIC DNA]</scope>
    <source>
        <strain evidence="2 3">DSM 15867</strain>
    </source>
</reference>
<feature type="transmembrane region" description="Helical" evidence="1">
    <location>
        <begin position="12"/>
        <end position="32"/>
    </location>
</feature>
<keyword evidence="1" id="KW-0812">Transmembrane</keyword>
<sequence length="94" mass="10329">MMGRFWLGLRQLLVAIDQLAYVLIAVPIYVAFGGPCPSADETISSRVGRAAMKGHRWGLVLEAIIDRLFVLLGARPGHCRRNVETAFLGRAPKP</sequence>
<protein>
    <recommendedName>
        <fullName evidence="4">RDD domain-containing protein</fullName>
    </recommendedName>
</protein>
<dbReference type="RefSeq" id="WP_246360749.1">
    <property type="nucleotide sequence ID" value="NZ_JACHNY010000021.1"/>
</dbReference>
<name>A0A7W7AMY5_9SPHN</name>
<dbReference type="EMBL" id="JACHNY010000021">
    <property type="protein sequence ID" value="MBB4619989.1"/>
    <property type="molecule type" value="Genomic_DNA"/>
</dbReference>
<gene>
    <name evidence="2" type="ORF">GGQ96_004149</name>
</gene>
<evidence type="ECO:0000313" key="3">
    <source>
        <dbReference type="Proteomes" id="UP000574769"/>
    </source>
</evidence>
<comment type="caution">
    <text evidence="2">The sequence shown here is derived from an EMBL/GenBank/DDBJ whole genome shotgun (WGS) entry which is preliminary data.</text>
</comment>
<evidence type="ECO:0008006" key="4">
    <source>
        <dbReference type="Google" id="ProtNLM"/>
    </source>
</evidence>
<organism evidence="2 3">
    <name type="scientific">Sphingomonas abaci</name>
    <dbReference type="NCBI Taxonomy" id="237611"/>
    <lineage>
        <taxon>Bacteria</taxon>
        <taxon>Pseudomonadati</taxon>
        <taxon>Pseudomonadota</taxon>
        <taxon>Alphaproteobacteria</taxon>
        <taxon>Sphingomonadales</taxon>
        <taxon>Sphingomonadaceae</taxon>
        <taxon>Sphingomonas</taxon>
    </lineage>
</organism>
<dbReference type="AlphaFoldDB" id="A0A7W7AMY5"/>
<keyword evidence="1" id="KW-1133">Transmembrane helix</keyword>